<evidence type="ECO:0000256" key="1">
    <source>
        <dbReference type="SAM" id="Phobius"/>
    </source>
</evidence>
<keyword evidence="1" id="KW-0812">Transmembrane</keyword>
<protein>
    <submittedName>
        <fullName evidence="2">Uncharacterized protein</fullName>
    </submittedName>
</protein>
<accession>A0A5J4VZG6</accession>
<evidence type="ECO:0000313" key="3">
    <source>
        <dbReference type="Proteomes" id="UP000324800"/>
    </source>
</evidence>
<comment type="caution">
    <text evidence="2">The sequence shown here is derived from an EMBL/GenBank/DDBJ whole genome shotgun (WGS) entry which is preliminary data.</text>
</comment>
<evidence type="ECO:0000313" key="2">
    <source>
        <dbReference type="EMBL" id="KAA6388057.1"/>
    </source>
</evidence>
<organism evidence="2 3">
    <name type="scientific">Streblomastix strix</name>
    <dbReference type="NCBI Taxonomy" id="222440"/>
    <lineage>
        <taxon>Eukaryota</taxon>
        <taxon>Metamonada</taxon>
        <taxon>Preaxostyla</taxon>
        <taxon>Oxymonadida</taxon>
        <taxon>Streblomastigidae</taxon>
        <taxon>Streblomastix</taxon>
    </lineage>
</organism>
<name>A0A5J4VZG6_9EUKA</name>
<keyword evidence="1" id="KW-1133">Transmembrane helix</keyword>
<sequence>MQVHESEDNAVHDIQECPVIRKRASRWPLQVLLVTLLAEAALLIVFAVFLPSLVTIISVIVFVVWDVILCVILHFVRKTTVEFCREQQQHFEISLDDVERLNVVSMGEFDEEAYLQFQYNDRRDSYTYTVALNKRELISFVDYINSWLREQMQSRAIRIRNRPSNFLTSSQSSSFTSFTFSHGEGRASGIITQGIDNQQERNIEMERNTAFNRNYQPPHTISKQQSIGRSVQIQSQVQISPKYKTQPPVTILPLPHPSQPGELGWKNYGEFISNIESKQEDNSRDDNNDLNTKNNKHIIQKRLSLDNIPSSSLLSTPPVSHLLPKKPVAIHSVVMSGLGLVPSPTDSNIQGDQIDEQNQNNNKRFAQNENERIKQNFHIHNNNIVGVTASPLFEKFGYYINQNPQKSTSQI</sequence>
<proteinExistence type="predicted"/>
<dbReference type="Proteomes" id="UP000324800">
    <property type="component" value="Unassembled WGS sequence"/>
</dbReference>
<feature type="transmembrane region" description="Helical" evidence="1">
    <location>
        <begin position="56"/>
        <end position="76"/>
    </location>
</feature>
<feature type="transmembrane region" description="Helical" evidence="1">
    <location>
        <begin position="31"/>
        <end position="50"/>
    </location>
</feature>
<dbReference type="AlphaFoldDB" id="A0A5J4VZG6"/>
<reference evidence="2 3" key="1">
    <citation type="submission" date="2019-03" db="EMBL/GenBank/DDBJ databases">
        <title>Single cell metagenomics reveals metabolic interactions within the superorganism composed of flagellate Streblomastix strix and complex community of Bacteroidetes bacteria on its surface.</title>
        <authorList>
            <person name="Treitli S.C."/>
            <person name="Kolisko M."/>
            <person name="Husnik F."/>
            <person name="Keeling P."/>
            <person name="Hampl V."/>
        </authorList>
    </citation>
    <scope>NUCLEOTIDE SEQUENCE [LARGE SCALE GENOMIC DNA]</scope>
    <source>
        <strain evidence="2">ST1C</strain>
    </source>
</reference>
<dbReference type="EMBL" id="SNRW01004132">
    <property type="protein sequence ID" value="KAA6388057.1"/>
    <property type="molecule type" value="Genomic_DNA"/>
</dbReference>
<keyword evidence="1" id="KW-0472">Membrane</keyword>
<gene>
    <name evidence="2" type="ORF">EZS28_016417</name>
</gene>